<dbReference type="RefSeq" id="WP_145611589.1">
    <property type="nucleotide sequence ID" value="NZ_JACIFX010000004.1"/>
</dbReference>
<evidence type="ECO:0000256" key="1">
    <source>
        <dbReference type="SAM" id="MobiDB-lite"/>
    </source>
</evidence>
<name>A0ABR6IQB4_9HYPH</name>
<proteinExistence type="predicted"/>
<reference evidence="2 3" key="1">
    <citation type="submission" date="2020-08" db="EMBL/GenBank/DDBJ databases">
        <title>Genomic Encyclopedia of Type Strains, Phase IV (KMG-V): Genome sequencing to study the core and pangenomes of soil and plant-associated prokaryotes.</title>
        <authorList>
            <person name="Whitman W."/>
        </authorList>
    </citation>
    <scope>NUCLEOTIDE SEQUENCE [LARGE SCALE GENOMIC DNA]</scope>
    <source>
        <strain evidence="2 3">SEMIA 4087</strain>
    </source>
</reference>
<feature type="region of interest" description="Disordered" evidence="1">
    <location>
        <begin position="1"/>
        <end position="20"/>
    </location>
</feature>
<dbReference type="EMBL" id="JACIFX010000004">
    <property type="protein sequence ID" value="MBB4230078.1"/>
    <property type="molecule type" value="Genomic_DNA"/>
</dbReference>
<gene>
    <name evidence="2" type="ORF">GGD56_003929</name>
</gene>
<dbReference type="Proteomes" id="UP000551353">
    <property type="component" value="Unassembled WGS sequence"/>
</dbReference>
<protein>
    <submittedName>
        <fullName evidence="2">Uncharacterized protein</fullName>
    </submittedName>
</protein>
<organism evidence="2 3">
    <name type="scientific">Rhizobium mongolense</name>
    <dbReference type="NCBI Taxonomy" id="57676"/>
    <lineage>
        <taxon>Bacteria</taxon>
        <taxon>Pseudomonadati</taxon>
        <taxon>Pseudomonadota</taxon>
        <taxon>Alphaproteobacteria</taxon>
        <taxon>Hyphomicrobiales</taxon>
        <taxon>Rhizobiaceae</taxon>
        <taxon>Rhizobium/Agrobacterium group</taxon>
        <taxon>Rhizobium</taxon>
    </lineage>
</organism>
<evidence type="ECO:0000313" key="3">
    <source>
        <dbReference type="Proteomes" id="UP000551353"/>
    </source>
</evidence>
<accession>A0ABR6IQB4</accession>
<keyword evidence="3" id="KW-1185">Reference proteome</keyword>
<comment type="caution">
    <text evidence="2">The sequence shown here is derived from an EMBL/GenBank/DDBJ whole genome shotgun (WGS) entry which is preliminary data.</text>
</comment>
<evidence type="ECO:0000313" key="2">
    <source>
        <dbReference type="EMBL" id="MBB4230078.1"/>
    </source>
</evidence>
<sequence length="74" mass="7966">MPPMASGPRSNPEEAEPGHQRADLPLCCGVVAGNKSTLAVVSLGIFDTWPGSRCLKISRVSDWLISVNDVQKFQ</sequence>